<gene>
    <name evidence="1" type="ORF">S01H4_29489</name>
</gene>
<name>X1AFI5_9ZZZZ</name>
<comment type="caution">
    <text evidence="1">The sequence shown here is derived from an EMBL/GenBank/DDBJ whole genome shotgun (WGS) entry which is preliminary data.</text>
</comment>
<dbReference type="EMBL" id="BART01015142">
    <property type="protein sequence ID" value="GAG80664.1"/>
    <property type="molecule type" value="Genomic_DNA"/>
</dbReference>
<dbReference type="AlphaFoldDB" id="X1AFI5"/>
<protein>
    <submittedName>
        <fullName evidence="1">Uncharacterized protein</fullName>
    </submittedName>
</protein>
<proteinExistence type="predicted"/>
<organism evidence="1">
    <name type="scientific">marine sediment metagenome</name>
    <dbReference type="NCBI Taxonomy" id="412755"/>
    <lineage>
        <taxon>unclassified sequences</taxon>
        <taxon>metagenomes</taxon>
        <taxon>ecological metagenomes</taxon>
    </lineage>
</organism>
<sequence>MQEDGYKKIFDLNRLVDFYNYIIPELNQQFNNTKLKEMNFVRRFIYEFLIYPNMRYSFGSWDGRKIDNVFAHYFEDVPEIQYVDNKFVGPKSLILSHICDAMNEDIQELCCEIRDFRGITNLEDINDIIVKCKIISASYYIDVEQKDDLEHEFMCFDQISRTLSISNFEDVLEVFDETLNNMGPLQKIKFMNRIFHYVDEEVCANYTLAHYSSKFSRWIDKL</sequence>
<accession>X1AFI5</accession>
<reference evidence="1" key="1">
    <citation type="journal article" date="2014" name="Front. Microbiol.">
        <title>High frequency of phylogenetically diverse reductive dehalogenase-homologous genes in deep subseafloor sedimentary metagenomes.</title>
        <authorList>
            <person name="Kawai M."/>
            <person name="Futagami T."/>
            <person name="Toyoda A."/>
            <person name="Takaki Y."/>
            <person name="Nishi S."/>
            <person name="Hori S."/>
            <person name="Arai W."/>
            <person name="Tsubouchi T."/>
            <person name="Morono Y."/>
            <person name="Uchiyama I."/>
            <person name="Ito T."/>
            <person name="Fujiyama A."/>
            <person name="Inagaki F."/>
            <person name="Takami H."/>
        </authorList>
    </citation>
    <scope>NUCLEOTIDE SEQUENCE</scope>
    <source>
        <strain evidence="1">Expedition CK06-06</strain>
    </source>
</reference>
<evidence type="ECO:0000313" key="1">
    <source>
        <dbReference type="EMBL" id="GAG80664.1"/>
    </source>
</evidence>